<dbReference type="PROSITE" id="PS51352">
    <property type="entry name" value="THIOREDOXIN_2"/>
    <property type="match status" value="1"/>
</dbReference>
<name>C6XVE5_PEDHD</name>
<dbReference type="InterPro" id="IPR017937">
    <property type="entry name" value="Thioredoxin_CS"/>
</dbReference>
<keyword evidence="1" id="KW-0676">Redox-active center</keyword>
<feature type="signal peptide" evidence="2">
    <location>
        <begin position="1"/>
        <end position="24"/>
    </location>
</feature>
<dbReference type="eggNOG" id="COG4232">
    <property type="taxonomic scope" value="Bacteria"/>
</dbReference>
<dbReference type="KEGG" id="phe:Phep_1802"/>
<evidence type="ECO:0000313" key="5">
    <source>
        <dbReference type="Proteomes" id="UP000000852"/>
    </source>
</evidence>
<dbReference type="EMBL" id="CP001681">
    <property type="protein sequence ID" value="ACU04011.1"/>
    <property type="molecule type" value="Genomic_DNA"/>
</dbReference>
<dbReference type="Pfam" id="PF03190">
    <property type="entry name" value="Thioredox_DsbH"/>
    <property type="match status" value="1"/>
</dbReference>
<evidence type="ECO:0000313" key="4">
    <source>
        <dbReference type="EMBL" id="ACU04011.1"/>
    </source>
</evidence>
<organism evidence="4 5">
    <name type="scientific">Pedobacter heparinus (strain ATCC 13125 / DSM 2366 / CIP 104194 / JCM 7457 / NBRC 12017 / NCIMB 9290 / NRRL B-14731 / HIM 762-3)</name>
    <dbReference type="NCBI Taxonomy" id="485917"/>
    <lineage>
        <taxon>Bacteria</taxon>
        <taxon>Pseudomonadati</taxon>
        <taxon>Bacteroidota</taxon>
        <taxon>Sphingobacteriia</taxon>
        <taxon>Sphingobacteriales</taxon>
        <taxon>Sphingobacteriaceae</taxon>
        <taxon>Pedobacter</taxon>
    </lineage>
</organism>
<keyword evidence="5" id="KW-1185">Reference proteome</keyword>
<keyword evidence="2" id="KW-0732">Signal</keyword>
<gene>
    <name evidence="4" type="ordered locus">Phep_1802</name>
</gene>
<evidence type="ECO:0000259" key="3">
    <source>
        <dbReference type="PROSITE" id="PS51352"/>
    </source>
</evidence>
<proteinExistence type="predicted"/>
<dbReference type="RefSeq" id="WP_015807625.1">
    <property type="nucleotide sequence ID" value="NC_013061.1"/>
</dbReference>
<feature type="chain" id="PRO_5002973321" evidence="2">
    <location>
        <begin position="25"/>
        <end position="596"/>
    </location>
</feature>
<dbReference type="AlphaFoldDB" id="C6XVE5"/>
<dbReference type="InterPro" id="IPR036249">
    <property type="entry name" value="Thioredoxin-like_sf"/>
</dbReference>
<feature type="domain" description="Thioredoxin" evidence="3">
    <location>
        <begin position="162"/>
        <end position="307"/>
    </location>
</feature>
<dbReference type="STRING" id="485917.Phep_1802"/>
<dbReference type="HOGENOM" id="CLU_032298_1_0_10"/>
<accession>C6XVE5</accession>
<dbReference type="Gene3D" id="3.40.30.10">
    <property type="entry name" value="Glutaredoxin"/>
    <property type="match status" value="1"/>
</dbReference>
<dbReference type="Proteomes" id="UP000000852">
    <property type="component" value="Chromosome"/>
</dbReference>
<sequence length="596" mass="67937">MKTQFTKLIMLLLCLLCFGGSSFAQDLTGTWRLKNLKTIKGSEYVNALPKQMVINQTPDGVEFKLTSNLGDRDSVISQLLSFNSINESKTHSGKKKLVTIQKKADGSWLKHTKVFSNNYPKELLGTDDETYTLDKEGGLTLLRVYDSTDEVKAGIQDYTAEASYEKLDPESAAREAAKGKGVNFVQGLNWEQIKAKAKAENKYIFVDCYATWCGPCKVMDMEVYPLNMVGEAMNEQFISIKIQMDSTKNDSPSVRPLYAAARELEKKYNITGLPSYLFFSPSGEIIHKDMGARNPDEFLNLLKDAINPNKQLYSLIKQIHAGEMDVNLIPGFIKHLEDKGEKSLSTELTRYYMKNYLEKLPEKDFLTRKNLDLIFKYPRTLMTQDRIYQAFCNQANIVDSLMEYPGFSDAAINWVFSNEFVQPTFDQAKLKGIAPDWKQILATLWSKTTKERANVIILNYKVAWYKGKKDWDNYVKYLFQRTKNENIESPNQSVLGLNSTAWDLFEYSFDKKALELGLKYIDKSIALWAKSEGSAGLLDTKANLLYKLGRNEEAILLQKQAVLINPASKGLKKTLEKMLSKEKTWEFGANENRKVK</sequence>
<dbReference type="InterPro" id="IPR013766">
    <property type="entry name" value="Thioredoxin_domain"/>
</dbReference>
<evidence type="ECO:0000256" key="2">
    <source>
        <dbReference type="SAM" id="SignalP"/>
    </source>
</evidence>
<protein>
    <submittedName>
        <fullName evidence="4">Thioredoxin domain protein</fullName>
    </submittedName>
</protein>
<dbReference type="InterPro" id="IPR004879">
    <property type="entry name" value="Ssp411-like_TRX"/>
</dbReference>
<dbReference type="OrthoDB" id="120730at2"/>
<dbReference type="SUPFAM" id="SSF52833">
    <property type="entry name" value="Thioredoxin-like"/>
    <property type="match status" value="1"/>
</dbReference>
<evidence type="ECO:0000256" key="1">
    <source>
        <dbReference type="ARBA" id="ARBA00023284"/>
    </source>
</evidence>
<reference evidence="4 5" key="1">
    <citation type="journal article" date="2009" name="Stand. Genomic Sci.">
        <title>Complete genome sequence of Pedobacter heparinus type strain (HIM 762-3).</title>
        <authorList>
            <person name="Han C."/>
            <person name="Spring S."/>
            <person name="Lapidus A."/>
            <person name="Del Rio T.G."/>
            <person name="Tice H."/>
            <person name="Copeland A."/>
            <person name="Cheng J.F."/>
            <person name="Lucas S."/>
            <person name="Chen F."/>
            <person name="Nolan M."/>
            <person name="Bruce D."/>
            <person name="Goodwin L."/>
            <person name="Pitluck S."/>
            <person name="Ivanova N."/>
            <person name="Mavromatis K."/>
            <person name="Mikhailova N."/>
            <person name="Pati A."/>
            <person name="Chen A."/>
            <person name="Palaniappan K."/>
            <person name="Land M."/>
            <person name="Hauser L."/>
            <person name="Chang Y.J."/>
            <person name="Jeffries C.C."/>
            <person name="Saunders E."/>
            <person name="Chertkov O."/>
            <person name="Brettin T."/>
            <person name="Goker M."/>
            <person name="Rohde M."/>
            <person name="Bristow J."/>
            <person name="Eisen J.A."/>
            <person name="Markowitz V."/>
            <person name="Hugenholtz P."/>
            <person name="Kyrpides N.C."/>
            <person name="Klenk H.P."/>
            <person name="Detter J.C."/>
        </authorList>
    </citation>
    <scope>NUCLEOTIDE SEQUENCE [LARGE SCALE GENOMIC DNA]</scope>
    <source>
        <strain evidence="5">ATCC 13125 / DSM 2366 / CIP 104194 / JCM 7457 / NBRC 12017 / NCIMB 9290 / NRRL B-14731 / HIM 762-3</strain>
    </source>
</reference>
<dbReference type="PROSITE" id="PS00194">
    <property type="entry name" value="THIOREDOXIN_1"/>
    <property type="match status" value="1"/>
</dbReference>